<comment type="caution">
    <text evidence="3">The sequence shown here is derived from an EMBL/GenBank/DDBJ whole genome shotgun (WGS) entry which is preliminary data.</text>
</comment>
<feature type="compositionally biased region" description="Pro residues" evidence="1">
    <location>
        <begin position="157"/>
        <end position="167"/>
    </location>
</feature>
<sequence length="409" mass="42532">MKTSISVTLLALGAAVAAYPAGTGVSRRNCVPGALVCNGKEMFALCNLDYQTTWMHVAEGTNCICDGADCIIADVTGDDHPPMDTASHQAPGPSVPSSTLSTTQPDAPQKTVPSVPEMKPVAKPVAKPETKAEIKPEIKPETKPETTPKPVLFRPNRPQPQPSPPSGSSPTPSSTTSSSIAPGPTGSDSAGPDSGSGSGSGKASAPGKAYIKTFSGTGDHSQGWPSKSEWVDFESMWSNNLDDTIRKSCASFQQENNSDQESAAVKKAIQSVSKSSGIDSRFILAVLMQESGGCVRAPTTNYGVTNPGLMQSHNGDHSCFNVKPCPEEKILGMVKDGALGTSSGDGLQQLLAKAGQDDSKFYKAARMYNSGSIASSGILQDGIATHCYASDIANRLLGWSAGLGTCNYK</sequence>
<proteinExistence type="predicted"/>
<feature type="signal peptide" evidence="2">
    <location>
        <begin position="1"/>
        <end position="18"/>
    </location>
</feature>
<feature type="compositionally biased region" description="Basic and acidic residues" evidence="1">
    <location>
        <begin position="126"/>
        <end position="146"/>
    </location>
</feature>
<protein>
    <submittedName>
        <fullName evidence="3">Uncharacterized protein</fullName>
    </submittedName>
</protein>
<evidence type="ECO:0000256" key="1">
    <source>
        <dbReference type="SAM" id="MobiDB-lite"/>
    </source>
</evidence>
<evidence type="ECO:0000313" key="4">
    <source>
        <dbReference type="Proteomes" id="UP000732380"/>
    </source>
</evidence>
<dbReference type="Gene3D" id="1.10.530.10">
    <property type="match status" value="1"/>
</dbReference>
<accession>A0A9P7TY90</accession>
<dbReference type="SUPFAM" id="SSF53955">
    <property type="entry name" value="Lysozyme-like"/>
    <property type="match status" value="1"/>
</dbReference>
<keyword evidence="4" id="KW-1185">Reference proteome</keyword>
<feature type="compositionally biased region" description="Polar residues" evidence="1">
    <location>
        <begin position="95"/>
        <end position="106"/>
    </location>
</feature>
<evidence type="ECO:0000256" key="2">
    <source>
        <dbReference type="SAM" id="SignalP"/>
    </source>
</evidence>
<dbReference type="AlphaFoldDB" id="A0A9P7TY90"/>
<feature type="compositionally biased region" description="Low complexity" evidence="1">
    <location>
        <begin position="168"/>
        <end position="193"/>
    </location>
</feature>
<dbReference type="Proteomes" id="UP000732380">
    <property type="component" value="Unassembled WGS sequence"/>
</dbReference>
<keyword evidence="2" id="KW-0732">Signal</keyword>
<organism evidence="3 4">
    <name type="scientific">Claviceps humidiphila</name>
    <dbReference type="NCBI Taxonomy" id="1294629"/>
    <lineage>
        <taxon>Eukaryota</taxon>
        <taxon>Fungi</taxon>
        <taxon>Dikarya</taxon>
        <taxon>Ascomycota</taxon>
        <taxon>Pezizomycotina</taxon>
        <taxon>Sordariomycetes</taxon>
        <taxon>Hypocreomycetidae</taxon>
        <taxon>Hypocreales</taxon>
        <taxon>Clavicipitaceae</taxon>
        <taxon>Claviceps</taxon>
    </lineage>
</organism>
<feature type="region of interest" description="Disordered" evidence="1">
    <location>
        <begin position="81"/>
        <end position="206"/>
    </location>
</feature>
<dbReference type="EMBL" id="SRQM01000006">
    <property type="protein sequence ID" value="KAG6123384.1"/>
    <property type="molecule type" value="Genomic_DNA"/>
</dbReference>
<feature type="chain" id="PRO_5040160459" evidence="2">
    <location>
        <begin position="19"/>
        <end position="409"/>
    </location>
</feature>
<dbReference type="InterPro" id="IPR023346">
    <property type="entry name" value="Lysozyme-like_dom_sf"/>
</dbReference>
<evidence type="ECO:0000313" key="3">
    <source>
        <dbReference type="EMBL" id="KAG6123384.1"/>
    </source>
</evidence>
<name>A0A9P7TY90_9HYPO</name>
<gene>
    <name evidence="3" type="ORF">E4U13_006650</name>
</gene>
<reference evidence="3 4" key="1">
    <citation type="journal article" date="2020" name="bioRxiv">
        <title>Whole genome comparisons of ergot fungi reveals the divergence and evolution of species within the genus Claviceps are the result of varying mechanisms driving genome evolution and host range expansion.</title>
        <authorList>
            <person name="Wyka S.A."/>
            <person name="Mondo S.J."/>
            <person name="Liu M."/>
            <person name="Dettman J."/>
            <person name="Nalam V."/>
            <person name="Broders K.D."/>
        </authorList>
    </citation>
    <scope>NUCLEOTIDE SEQUENCE [LARGE SCALE GENOMIC DNA]</scope>
    <source>
        <strain evidence="3 4">LM576</strain>
    </source>
</reference>